<dbReference type="Proteomes" id="UP001500454">
    <property type="component" value="Unassembled WGS sequence"/>
</dbReference>
<gene>
    <name evidence="1" type="ORF">GCM10023186_03730</name>
</gene>
<comment type="caution">
    <text evidence="1">The sequence shown here is derived from an EMBL/GenBank/DDBJ whole genome shotgun (WGS) entry which is preliminary data.</text>
</comment>
<reference evidence="2" key="1">
    <citation type="journal article" date="2019" name="Int. J. Syst. Evol. Microbiol.">
        <title>The Global Catalogue of Microorganisms (GCM) 10K type strain sequencing project: providing services to taxonomists for standard genome sequencing and annotation.</title>
        <authorList>
            <consortium name="The Broad Institute Genomics Platform"/>
            <consortium name="The Broad Institute Genome Sequencing Center for Infectious Disease"/>
            <person name="Wu L."/>
            <person name="Ma J."/>
        </authorList>
    </citation>
    <scope>NUCLEOTIDE SEQUENCE [LARGE SCALE GENOMIC DNA]</scope>
    <source>
        <strain evidence="2">JCM 17924</strain>
    </source>
</reference>
<sequence>MLPPSAAPAPAAQVDPLLAFVREIGLEVQEASLKDQPTFLPGLLIDRGRLVVDRQRLLYPGDILHEAGHLAVTPAAERPLLGGNVTEGQPEKEGEELAVLCWTYAACRALQLPPEVIFHPAGYKGQSAWLIEEFESGRYLGLPLLAWMDLTTTASFPHMQRWLRA</sequence>
<evidence type="ECO:0000313" key="2">
    <source>
        <dbReference type="Proteomes" id="UP001500454"/>
    </source>
</evidence>
<accession>A0ABP8IU43</accession>
<proteinExistence type="predicted"/>
<dbReference type="RefSeq" id="WP_345220844.1">
    <property type="nucleotide sequence ID" value="NZ_BAABHA010000001.1"/>
</dbReference>
<name>A0ABP8IU43_9BACT</name>
<protein>
    <submittedName>
        <fullName evidence="1">Uncharacterized protein</fullName>
    </submittedName>
</protein>
<organism evidence="1 2">
    <name type="scientific">Hymenobacter koreensis</name>
    <dbReference type="NCBI Taxonomy" id="1084523"/>
    <lineage>
        <taxon>Bacteria</taxon>
        <taxon>Pseudomonadati</taxon>
        <taxon>Bacteroidota</taxon>
        <taxon>Cytophagia</taxon>
        <taxon>Cytophagales</taxon>
        <taxon>Hymenobacteraceae</taxon>
        <taxon>Hymenobacter</taxon>
    </lineage>
</organism>
<evidence type="ECO:0000313" key="1">
    <source>
        <dbReference type="EMBL" id="GAA4373308.1"/>
    </source>
</evidence>
<keyword evidence="2" id="KW-1185">Reference proteome</keyword>
<dbReference type="EMBL" id="BAABHA010000001">
    <property type="protein sequence ID" value="GAA4373308.1"/>
    <property type="molecule type" value="Genomic_DNA"/>
</dbReference>